<dbReference type="PANTHER" id="PTHR43031:SF18">
    <property type="entry name" value="RHODANESE-RELATED SULFURTRANSFERASES"/>
    <property type="match status" value="1"/>
</dbReference>
<evidence type="ECO:0000313" key="4">
    <source>
        <dbReference type="Proteomes" id="UP001501302"/>
    </source>
</evidence>
<dbReference type="Proteomes" id="UP001501302">
    <property type="component" value="Unassembled WGS sequence"/>
</dbReference>
<sequence length="131" mass="14897">MKRFLIHICLLLSVLTFNCQNTTNTKATRLTSEEFQLSINNDSILLIDVRKPSEYIAGHIANAVNIDFLSEDFSSNISKLNKKKPVYIYCRSGKRSNESIIEFEKAGFSKIYDLEGGILKWESKGLETVTK</sequence>
<gene>
    <name evidence="3" type="ORF">GCM10023314_00020</name>
</gene>
<dbReference type="CDD" id="cd00158">
    <property type="entry name" value="RHOD"/>
    <property type="match status" value="1"/>
</dbReference>
<dbReference type="SMART" id="SM00450">
    <property type="entry name" value="RHOD"/>
    <property type="match status" value="1"/>
</dbReference>
<dbReference type="Pfam" id="PF00581">
    <property type="entry name" value="Rhodanese"/>
    <property type="match status" value="1"/>
</dbReference>
<dbReference type="Gene3D" id="3.40.250.10">
    <property type="entry name" value="Rhodanese-like domain"/>
    <property type="match status" value="1"/>
</dbReference>
<dbReference type="InterPro" id="IPR050229">
    <property type="entry name" value="GlpE_sulfurtransferase"/>
</dbReference>
<dbReference type="InterPro" id="IPR036873">
    <property type="entry name" value="Rhodanese-like_dom_sf"/>
</dbReference>
<dbReference type="InterPro" id="IPR001763">
    <property type="entry name" value="Rhodanese-like_dom"/>
</dbReference>
<keyword evidence="1" id="KW-0732">Signal</keyword>
<dbReference type="SUPFAM" id="SSF52821">
    <property type="entry name" value="Rhodanese/Cell cycle control phosphatase"/>
    <property type="match status" value="1"/>
</dbReference>
<proteinExistence type="predicted"/>
<keyword evidence="4" id="KW-1185">Reference proteome</keyword>
<evidence type="ECO:0000256" key="1">
    <source>
        <dbReference type="SAM" id="SignalP"/>
    </source>
</evidence>
<dbReference type="EMBL" id="BAABJJ010000001">
    <property type="protein sequence ID" value="GAA4931816.1"/>
    <property type="molecule type" value="Genomic_DNA"/>
</dbReference>
<feature type="chain" id="PRO_5046496639" evidence="1">
    <location>
        <begin position="20"/>
        <end position="131"/>
    </location>
</feature>
<evidence type="ECO:0000259" key="2">
    <source>
        <dbReference type="PROSITE" id="PS50206"/>
    </source>
</evidence>
<accession>A0ABP9G9B8</accession>
<name>A0ABP9G9B8_9FLAO</name>
<feature type="domain" description="Rhodanese" evidence="2">
    <location>
        <begin position="40"/>
        <end position="130"/>
    </location>
</feature>
<dbReference type="PANTHER" id="PTHR43031">
    <property type="entry name" value="FAD-DEPENDENT OXIDOREDUCTASE"/>
    <property type="match status" value="1"/>
</dbReference>
<protein>
    <submittedName>
        <fullName evidence="3">Rhodanese-like domain-containing protein</fullName>
    </submittedName>
</protein>
<dbReference type="PROSITE" id="PS50206">
    <property type="entry name" value="RHODANESE_3"/>
    <property type="match status" value="1"/>
</dbReference>
<evidence type="ECO:0000313" key="3">
    <source>
        <dbReference type="EMBL" id="GAA4931816.1"/>
    </source>
</evidence>
<feature type="signal peptide" evidence="1">
    <location>
        <begin position="1"/>
        <end position="19"/>
    </location>
</feature>
<dbReference type="RefSeq" id="WP_345189373.1">
    <property type="nucleotide sequence ID" value="NZ_BAABJJ010000001.1"/>
</dbReference>
<reference evidence="4" key="1">
    <citation type="journal article" date="2019" name="Int. J. Syst. Evol. Microbiol.">
        <title>The Global Catalogue of Microorganisms (GCM) 10K type strain sequencing project: providing services to taxonomists for standard genome sequencing and annotation.</title>
        <authorList>
            <consortium name="The Broad Institute Genomics Platform"/>
            <consortium name="The Broad Institute Genome Sequencing Center for Infectious Disease"/>
            <person name="Wu L."/>
            <person name="Ma J."/>
        </authorList>
    </citation>
    <scope>NUCLEOTIDE SEQUENCE [LARGE SCALE GENOMIC DNA]</scope>
    <source>
        <strain evidence="4">JCM 18285</strain>
    </source>
</reference>
<organism evidence="3 4">
    <name type="scientific">Algibacter agarivorans</name>
    <dbReference type="NCBI Taxonomy" id="1109741"/>
    <lineage>
        <taxon>Bacteria</taxon>
        <taxon>Pseudomonadati</taxon>
        <taxon>Bacteroidota</taxon>
        <taxon>Flavobacteriia</taxon>
        <taxon>Flavobacteriales</taxon>
        <taxon>Flavobacteriaceae</taxon>
        <taxon>Algibacter</taxon>
    </lineage>
</organism>
<comment type="caution">
    <text evidence="3">The sequence shown here is derived from an EMBL/GenBank/DDBJ whole genome shotgun (WGS) entry which is preliminary data.</text>
</comment>